<evidence type="ECO:0000256" key="9">
    <source>
        <dbReference type="SAM" id="SignalP"/>
    </source>
</evidence>
<protein>
    <submittedName>
        <fullName evidence="11">Oxidoreductase-like protein</fullName>
    </submittedName>
</protein>
<feature type="signal peptide" evidence="9">
    <location>
        <begin position="1"/>
        <end position="19"/>
    </location>
</feature>
<dbReference type="Pfam" id="PF02826">
    <property type="entry name" value="2-Hacid_dh_C"/>
    <property type="match status" value="2"/>
</dbReference>
<name>A0AAN6SKQ7_9PEZI</name>
<feature type="chain" id="PRO_5042866485" evidence="9">
    <location>
        <begin position="20"/>
        <end position="867"/>
    </location>
</feature>
<dbReference type="Pfam" id="PF00067">
    <property type="entry name" value="p450"/>
    <property type="match status" value="1"/>
</dbReference>
<evidence type="ECO:0000256" key="5">
    <source>
        <dbReference type="ARBA" id="ARBA00023002"/>
    </source>
</evidence>
<feature type="binding site" description="axial binding residue" evidence="8">
    <location>
        <position position="447"/>
    </location>
    <ligand>
        <name>heme</name>
        <dbReference type="ChEBI" id="CHEBI:30413"/>
    </ligand>
    <ligandPart>
        <name>Fe</name>
        <dbReference type="ChEBI" id="CHEBI:18248"/>
    </ligandPart>
</feature>
<evidence type="ECO:0000313" key="11">
    <source>
        <dbReference type="EMBL" id="KAK4031991.1"/>
    </source>
</evidence>
<keyword evidence="7" id="KW-0503">Monooxygenase</keyword>
<dbReference type="InterPro" id="IPR029752">
    <property type="entry name" value="D-isomer_DH_CS1"/>
</dbReference>
<dbReference type="InterPro" id="IPR001128">
    <property type="entry name" value="Cyt_P450"/>
</dbReference>
<dbReference type="PROSITE" id="PS00086">
    <property type="entry name" value="CYTOCHROME_P450"/>
    <property type="match status" value="1"/>
</dbReference>
<evidence type="ECO:0000256" key="3">
    <source>
        <dbReference type="ARBA" id="ARBA00022617"/>
    </source>
</evidence>
<evidence type="ECO:0000256" key="7">
    <source>
        <dbReference type="ARBA" id="ARBA00023033"/>
    </source>
</evidence>
<dbReference type="CDD" id="cd12163">
    <property type="entry name" value="2-Hacid_dh_5"/>
    <property type="match status" value="1"/>
</dbReference>
<dbReference type="Proteomes" id="UP001303115">
    <property type="component" value="Unassembled WGS sequence"/>
</dbReference>
<dbReference type="SUPFAM" id="SSF52283">
    <property type="entry name" value="Formate/glycerate dehydrogenase catalytic domain-like"/>
    <property type="match status" value="1"/>
</dbReference>
<dbReference type="EMBL" id="MU854665">
    <property type="protein sequence ID" value="KAK4031991.1"/>
    <property type="molecule type" value="Genomic_DNA"/>
</dbReference>
<evidence type="ECO:0000256" key="6">
    <source>
        <dbReference type="ARBA" id="ARBA00023004"/>
    </source>
</evidence>
<gene>
    <name evidence="11" type="ORF">C8A01DRAFT_51109</name>
</gene>
<dbReference type="GO" id="GO:0004497">
    <property type="term" value="F:monooxygenase activity"/>
    <property type="evidence" value="ECO:0007669"/>
    <property type="project" value="UniProtKB-KW"/>
</dbReference>
<reference evidence="12" key="1">
    <citation type="journal article" date="2023" name="Mol. Phylogenet. Evol.">
        <title>Genome-scale phylogeny and comparative genomics of the fungal order Sordariales.</title>
        <authorList>
            <person name="Hensen N."/>
            <person name="Bonometti L."/>
            <person name="Westerberg I."/>
            <person name="Brannstrom I.O."/>
            <person name="Guillou S."/>
            <person name="Cros-Aarteil S."/>
            <person name="Calhoun S."/>
            <person name="Haridas S."/>
            <person name="Kuo A."/>
            <person name="Mondo S."/>
            <person name="Pangilinan J."/>
            <person name="Riley R."/>
            <person name="LaButti K."/>
            <person name="Andreopoulos B."/>
            <person name="Lipzen A."/>
            <person name="Chen C."/>
            <person name="Yan M."/>
            <person name="Daum C."/>
            <person name="Ng V."/>
            <person name="Clum A."/>
            <person name="Steindorff A."/>
            <person name="Ohm R.A."/>
            <person name="Martin F."/>
            <person name="Silar P."/>
            <person name="Natvig D.O."/>
            <person name="Lalanne C."/>
            <person name="Gautier V."/>
            <person name="Ament-Velasquez S.L."/>
            <person name="Kruys A."/>
            <person name="Hutchinson M.I."/>
            <person name="Powell A.J."/>
            <person name="Barry K."/>
            <person name="Miller A.N."/>
            <person name="Grigoriev I.V."/>
            <person name="Debuchy R."/>
            <person name="Gladieux P."/>
            <person name="Hiltunen Thoren M."/>
            <person name="Johannesson H."/>
        </authorList>
    </citation>
    <scope>NUCLEOTIDE SEQUENCE [LARGE SCALE GENOMIC DNA]</scope>
    <source>
        <strain evidence="12">CBS 284.82</strain>
    </source>
</reference>
<dbReference type="PANTHER" id="PTHR24287">
    <property type="entry name" value="P450, PUTATIVE (EUROFUNG)-RELATED"/>
    <property type="match status" value="1"/>
</dbReference>
<sequence>MILTIIAAIVLPILVALRATRTDRGPQYVIEALDGEMGKDVHTVVVPIHDYELLVSRDPANIQAVLSTRSVHWDISEHRTASWEPMLGYGIFTSRGEHWKYSRGLVRPQFAMDQINDFDLYERHVQQLFAVIDSHLTYHDAHSEHGWTRPFDLQPLFYNLTLDVMTEMLYGYSVHSQKPSERVELPIVLGYESPDRENIGKHMDAGKAWIETRGAFWKYRWLLPSKEFEQHCAAIHKYAEWFVQLRLRRGDKYLCGLQHQSGRPNSDRFVLLHELAKITQDPVELRSQTLNVLSAGRDTTAALLGWIVYFLARHPRVCRKLRREVLHYFGRYVPEQPTGIQFREVRDSLTYMNAVINESLRMAPVVPLNDRVSLQDTVLPRGGGPNRDQPIFVPKGTQILIPTYALGQRPDIWGPDAGEFRPERWIDDGGHKSGFEFVPFGGGVRQCLGQQLARIKSAYVIIRLLQRYDRVANAEPPEAPMRFHHTIENRSGGGVQTLKGHKLLVISPWEAPAGLLEKLAAAFPDLHVVYHVQGWTAIPPSAADDIPDDMWHDVTVLMTFSTLPTPEQAPKLEYVQLMSAGANNVLDKPVFRDTEVAFCTANGVHGPQISEWIMSTYLAFEHHLPAYLQGQKEARWDRKDMLSIEDSANKTIGILGYGSIGRQTARLASAMGMAVHAYTLHPRDTPESRRDRSWTPAGLGDPDGALPAKWFSGASAADLHAFLASGLDLLVVATPLTARTQHLLGREEFEVLYAASSSSSSSEIGGERKKGRTFVSNIARGPVLDTDALFDGLEGGLIRGAALDVTDPEPLPDGHRLWGARNVIITPHVSGASTRYFERVLAILEVNLGRLGEGAELVNRVDRGRGY</sequence>
<dbReference type="Gene3D" id="3.40.50.720">
    <property type="entry name" value="NAD(P)-binding Rossmann-like Domain"/>
    <property type="match status" value="2"/>
</dbReference>
<dbReference type="GO" id="GO:0005506">
    <property type="term" value="F:iron ion binding"/>
    <property type="evidence" value="ECO:0007669"/>
    <property type="project" value="InterPro"/>
</dbReference>
<dbReference type="PROSITE" id="PS00065">
    <property type="entry name" value="D_2_HYDROXYACID_DH_1"/>
    <property type="match status" value="1"/>
</dbReference>
<evidence type="ECO:0000259" key="10">
    <source>
        <dbReference type="Pfam" id="PF02826"/>
    </source>
</evidence>
<proteinExistence type="inferred from homology"/>
<keyword evidence="4 8" id="KW-0479">Metal-binding</keyword>
<evidence type="ECO:0000256" key="8">
    <source>
        <dbReference type="PIRSR" id="PIRSR602401-1"/>
    </source>
</evidence>
<keyword evidence="12" id="KW-1185">Reference proteome</keyword>
<organism evidence="11 12">
    <name type="scientific">Parachaetomium inaequale</name>
    <dbReference type="NCBI Taxonomy" id="2588326"/>
    <lineage>
        <taxon>Eukaryota</taxon>
        <taxon>Fungi</taxon>
        <taxon>Dikarya</taxon>
        <taxon>Ascomycota</taxon>
        <taxon>Pezizomycotina</taxon>
        <taxon>Sordariomycetes</taxon>
        <taxon>Sordariomycetidae</taxon>
        <taxon>Sordariales</taxon>
        <taxon>Chaetomiaceae</taxon>
        <taxon>Parachaetomium</taxon>
    </lineage>
</organism>
<feature type="domain" description="D-isomer specific 2-hydroxyacid dehydrogenase NAD-binding" evidence="10">
    <location>
        <begin position="714"/>
        <end position="830"/>
    </location>
</feature>
<comment type="similarity">
    <text evidence="2">Belongs to the cytochrome P450 family.</text>
</comment>
<dbReference type="CDD" id="cd11063">
    <property type="entry name" value="CYP52"/>
    <property type="match status" value="1"/>
</dbReference>
<dbReference type="InterPro" id="IPR002401">
    <property type="entry name" value="Cyt_P450_E_grp-I"/>
</dbReference>
<accession>A0AAN6SKQ7</accession>
<comment type="caution">
    <text evidence="11">The sequence shown here is derived from an EMBL/GenBank/DDBJ whole genome shotgun (WGS) entry which is preliminary data.</text>
</comment>
<keyword evidence="6 8" id="KW-0408">Iron</keyword>
<dbReference type="InterPro" id="IPR036396">
    <property type="entry name" value="Cyt_P450_sf"/>
</dbReference>
<dbReference type="GO" id="GO:0051287">
    <property type="term" value="F:NAD binding"/>
    <property type="evidence" value="ECO:0007669"/>
    <property type="project" value="InterPro"/>
</dbReference>
<dbReference type="PRINTS" id="PR00463">
    <property type="entry name" value="EP450I"/>
</dbReference>
<dbReference type="Gene3D" id="1.10.630.10">
    <property type="entry name" value="Cytochrome P450"/>
    <property type="match status" value="1"/>
</dbReference>
<evidence type="ECO:0000256" key="2">
    <source>
        <dbReference type="ARBA" id="ARBA00010617"/>
    </source>
</evidence>
<dbReference type="InterPro" id="IPR017972">
    <property type="entry name" value="Cyt_P450_CS"/>
</dbReference>
<dbReference type="GO" id="GO:0020037">
    <property type="term" value="F:heme binding"/>
    <property type="evidence" value="ECO:0007669"/>
    <property type="project" value="InterPro"/>
</dbReference>
<dbReference type="GO" id="GO:0016705">
    <property type="term" value="F:oxidoreductase activity, acting on paired donors, with incorporation or reduction of molecular oxygen"/>
    <property type="evidence" value="ECO:0007669"/>
    <property type="project" value="InterPro"/>
</dbReference>
<evidence type="ECO:0000256" key="1">
    <source>
        <dbReference type="ARBA" id="ARBA00001971"/>
    </source>
</evidence>
<keyword evidence="9" id="KW-0732">Signal</keyword>
<evidence type="ECO:0000256" key="4">
    <source>
        <dbReference type="ARBA" id="ARBA00022723"/>
    </source>
</evidence>
<feature type="domain" description="D-isomer specific 2-hydroxyacid dehydrogenase NAD-binding" evidence="10">
    <location>
        <begin position="616"/>
        <end position="686"/>
    </location>
</feature>
<dbReference type="InterPro" id="IPR006140">
    <property type="entry name" value="D-isomer_DH_NAD-bd"/>
</dbReference>
<evidence type="ECO:0000313" key="12">
    <source>
        <dbReference type="Proteomes" id="UP001303115"/>
    </source>
</evidence>
<dbReference type="AlphaFoldDB" id="A0AAN6SKQ7"/>
<keyword evidence="3 8" id="KW-0349">Heme</keyword>
<comment type="cofactor">
    <cofactor evidence="1 8">
        <name>heme</name>
        <dbReference type="ChEBI" id="CHEBI:30413"/>
    </cofactor>
</comment>
<dbReference type="SUPFAM" id="SSF51735">
    <property type="entry name" value="NAD(P)-binding Rossmann-fold domains"/>
    <property type="match status" value="1"/>
</dbReference>
<dbReference type="InterPro" id="IPR036291">
    <property type="entry name" value="NAD(P)-bd_dom_sf"/>
</dbReference>
<keyword evidence="5" id="KW-0560">Oxidoreductase</keyword>
<dbReference type="PANTHER" id="PTHR24287:SF1">
    <property type="entry name" value="P450, PUTATIVE (EUROFUNG)-RELATED"/>
    <property type="match status" value="1"/>
</dbReference>
<dbReference type="SUPFAM" id="SSF48264">
    <property type="entry name" value="Cytochrome P450"/>
    <property type="match status" value="1"/>
</dbReference>
<dbReference type="InterPro" id="IPR047146">
    <property type="entry name" value="Cyt_P450_E_CYP52_fungi"/>
</dbReference>
<dbReference type="PRINTS" id="PR00385">
    <property type="entry name" value="P450"/>
</dbReference>